<dbReference type="KEGG" id="cgt:cgR_6011"/>
<dbReference type="Gene3D" id="6.10.250.2870">
    <property type="match status" value="1"/>
</dbReference>
<sequence>MREWVLFLSISVMFILLAFFPKTSAVGLAILYLSLIPFDLRAGLLILLAPVSVGILAFWNKLFWALVLVISALIAGLYSVAEQKFSFEPISLLIALIMFVLPLFGGLWVGKLARTHQLAVSTAREQREELSMALHDDIATDLSSVVVRLEVLAMKHEELAPKLSVDLWESVQSIRGTLLSLRVLIENLTLSLENNRQVNRLGLAQYILIKAKFLRKHGFDVQCRIDNSVKVQLTQNSASLESALNEAFANVIKHGNLDEKVEISVESIAEKKLITNENYYISGESRGGSNLLGLDGMQKALIADSGELRIVDDGSRWTLSILVSPSLITSPVSN</sequence>
<keyword evidence="4" id="KW-0472">Membrane</keyword>
<dbReference type="AlphaFoldDB" id="A0AB72VEY4"/>
<dbReference type="GO" id="GO:0000160">
    <property type="term" value="P:phosphorelay signal transduction system"/>
    <property type="evidence" value="ECO:0007669"/>
    <property type="project" value="UniProtKB-KW"/>
</dbReference>
<evidence type="ECO:0000256" key="2">
    <source>
        <dbReference type="ARBA" id="ARBA00022777"/>
    </source>
</evidence>
<accession>A0AB72VEY4</accession>
<dbReference type="GO" id="GO:0016301">
    <property type="term" value="F:kinase activity"/>
    <property type="evidence" value="ECO:0007669"/>
    <property type="project" value="UniProtKB-KW"/>
</dbReference>
<dbReference type="Proteomes" id="UP000006698">
    <property type="component" value="Chromosome"/>
</dbReference>
<feature type="transmembrane region" description="Helical" evidence="4">
    <location>
        <begin position="35"/>
        <end position="55"/>
    </location>
</feature>
<evidence type="ECO:0000313" key="5">
    <source>
        <dbReference type="EMBL" id="BAQ21073.1"/>
    </source>
</evidence>
<feature type="transmembrane region" description="Helical" evidence="4">
    <location>
        <begin position="87"/>
        <end position="109"/>
    </location>
</feature>
<evidence type="ECO:0000256" key="4">
    <source>
        <dbReference type="SAM" id="Phobius"/>
    </source>
</evidence>
<protein>
    <submittedName>
        <fullName evidence="5">Histidine kinase</fullName>
    </submittedName>
</protein>
<keyword evidence="4" id="KW-1133">Transmembrane helix</keyword>
<name>A0AB72VEY4_CORGB</name>
<keyword evidence="3" id="KW-0902">Two-component regulatory system</keyword>
<organism evidence="5">
    <name type="scientific">Corynebacterium glutamicum (strain R)</name>
    <dbReference type="NCBI Taxonomy" id="340322"/>
    <lineage>
        <taxon>Bacteria</taxon>
        <taxon>Bacillati</taxon>
        <taxon>Actinomycetota</taxon>
        <taxon>Actinomycetes</taxon>
        <taxon>Mycobacteriales</taxon>
        <taxon>Corynebacteriaceae</taxon>
        <taxon>Corynebacterium</taxon>
    </lineage>
</organism>
<dbReference type="PANTHER" id="PTHR24421">
    <property type="entry name" value="NITRATE/NITRITE SENSOR PROTEIN NARX-RELATED"/>
    <property type="match status" value="1"/>
</dbReference>
<gene>
    <name evidence="5" type="ordered locus">cgR_6011</name>
</gene>
<dbReference type="InterPro" id="IPR050482">
    <property type="entry name" value="Sensor_HK_TwoCompSys"/>
</dbReference>
<evidence type="ECO:0000256" key="3">
    <source>
        <dbReference type="ARBA" id="ARBA00023012"/>
    </source>
</evidence>
<dbReference type="EMBL" id="AP009044">
    <property type="protein sequence ID" value="BAQ21073.1"/>
    <property type="molecule type" value="Genomic_DNA"/>
</dbReference>
<evidence type="ECO:0000256" key="1">
    <source>
        <dbReference type="ARBA" id="ARBA00022679"/>
    </source>
</evidence>
<proteinExistence type="predicted"/>
<feature type="transmembrane region" description="Helical" evidence="4">
    <location>
        <begin position="62"/>
        <end position="81"/>
    </location>
</feature>
<reference evidence="5" key="1">
    <citation type="journal article" date="2007" name="Microbiology">
        <title>Comparative analysis of the Corynebacterium glutamicum group and complete genome sequence of strain R.</title>
        <authorList>
            <person name="Yukawa H."/>
            <person name="Omumasaba C.A."/>
            <person name="Nonaka H."/>
            <person name="Kos P."/>
            <person name="Okai N."/>
            <person name="Suzuki N."/>
            <person name="Suda M."/>
            <person name="Tsuge Y."/>
            <person name="Watanabe J."/>
            <person name="Ikeda Y."/>
            <person name="Vertes A.A."/>
            <person name="Inui M."/>
        </authorList>
    </citation>
    <scope>NUCLEOTIDE SEQUENCE</scope>
    <source>
        <strain evidence="5">R</strain>
    </source>
</reference>
<keyword evidence="2 5" id="KW-0418">Kinase</keyword>
<keyword evidence="1" id="KW-0808">Transferase</keyword>
<keyword evidence="4" id="KW-0812">Transmembrane</keyword>